<reference evidence="10" key="2">
    <citation type="submission" date="2012-11" db="EMBL/GenBank/DDBJ databases">
        <authorList>
            <person name="Kuo A."/>
            <person name="Curtis B.A."/>
            <person name="Tanifuji G."/>
            <person name="Burki F."/>
            <person name="Gruber A."/>
            <person name="Irimia M."/>
            <person name="Maruyama S."/>
            <person name="Arias M.C."/>
            <person name="Ball S.G."/>
            <person name="Gile G.H."/>
            <person name="Hirakawa Y."/>
            <person name="Hopkins J.F."/>
            <person name="Rensing S.A."/>
            <person name="Schmutz J."/>
            <person name="Symeonidi A."/>
            <person name="Elias M."/>
            <person name="Eveleigh R.J."/>
            <person name="Herman E.K."/>
            <person name="Klute M.J."/>
            <person name="Nakayama T."/>
            <person name="Obornik M."/>
            <person name="Reyes-Prieto A."/>
            <person name="Armbrust E.V."/>
            <person name="Aves S.J."/>
            <person name="Beiko R.G."/>
            <person name="Coutinho P."/>
            <person name="Dacks J.B."/>
            <person name="Durnford D.G."/>
            <person name="Fast N.M."/>
            <person name="Green B.R."/>
            <person name="Grisdale C."/>
            <person name="Hempe F."/>
            <person name="Henrissat B."/>
            <person name="Hoppner M.P."/>
            <person name="Ishida K.-I."/>
            <person name="Kim E."/>
            <person name="Koreny L."/>
            <person name="Kroth P.G."/>
            <person name="Liu Y."/>
            <person name="Malik S.-B."/>
            <person name="Maier U.G."/>
            <person name="McRose D."/>
            <person name="Mock T."/>
            <person name="Neilson J.A."/>
            <person name="Onodera N.T."/>
            <person name="Poole A.M."/>
            <person name="Pritham E.J."/>
            <person name="Richards T.A."/>
            <person name="Rocap G."/>
            <person name="Roy S.W."/>
            <person name="Sarai C."/>
            <person name="Schaack S."/>
            <person name="Shirato S."/>
            <person name="Slamovits C.H."/>
            <person name="Spencer D.F."/>
            <person name="Suzuki S."/>
            <person name="Worden A.Z."/>
            <person name="Zauner S."/>
            <person name="Barry K."/>
            <person name="Bell C."/>
            <person name="Bharti A.K."/>
            <person name="Crow J.A."/>
            <person name="Grimwood J."/>
            <person name="Kramer R."/>
            <person name="Lindquist E."/>
            <person name="Lucas S."/>
            <person name="Salamov A."/>
            <person name="McFadden G.I."/>
            <person name="Lane C.E."/>
            <person name="Keeling P.J."/>
            <person name="Gray M.W."/>
            <person name="Grigoriev I.V."/>
            <person name="Archibald J.M."/>
        </authorList>
    </citation>
    <scope>NUCLEOTIDE SEQUENCE</scope>
    <source>
        <strain evidence="10">CCMP2712</strain>
    </source>
</reference>
<keyword evidence="3" id="KW-0238">DNA-binding</keyword>
<dbReference type="InterPro" id="IPR036390">
    <property type="entry name" value="WH_DNA-bd_sf"/>
</dbReference>
<dbReference type="FunFam" id="1.10.10.10:FF:000027">
    <property type="entry name" value="Heat shock transcription factor 1"/>
    <property type="match status" value="1"/>
</dbReference>
<evidence type="ECO:0000256" key="1">
    <source>
        <dbReference type="ARBA" id="ARBA00004123"/>
    </source>
</evidence>
<dbReference type="HOGENOM" id="CLU_144565_1_1_1"/>
<gene>
    <name evidence="8" type="ORF">GUITHDRAFT_54513</name>
</gene>
<comment type="similarity">
    <text evidence="6">Belongs to the HSF family.</text>
</comment>
<dbReference type="OMA" id="WCENGLA"/>
<dbReference type="STRING" id="905079.L1K4H1"/>
<comment type="subcellular location">
    <subcellularLocation>
        <location evidence="1">Nucleus</location>
    </subcellularLocation>
</comment>
<dbReference type="EnsemblProtists" id="EKX55350">
    <property type="protein sequence ID" value="EKX55350"/>
    <property type="gene ID" value="GUITHDRAFT_54513"/>
</dbReference>
<dbReference type="GO" id="GO:0005634">
    <property type="term" value="C:nucleus"/>
    <property type="evidence" value="ECO:0007669"/>
    <property type="project" value="UniProtKB-SubCell"/>
</dbReference>
<evidence type="ECO:0000256" key="5">
    <source>
        <dbReference type="ARBA" id="ARBA00023242"/>
    </source>
</evidence>
<dbReference type="AlphaFoldDB" id="L1K4H1"/>
<feature type="non-terminal residue" evidence="8">
    <location>
        <position position="80"/>
    </location>
</feature>
<feature type="non-terminal residue" evidence="8">
    <location>
        <position position="1"/>
    </location>
</feature>
<reference evidence="8 10" key="1">
    <citation type="journal article" date="2012" name="Nature">
        <title>Algal genomes reveal evolutionary mosaicism and the fate of nucleomorphs.</title>
        <authorList>
            <consortium name="DOE Joint Genome Institute"/>
            <person name="Curtis B.A."/>
            <person name="Tanifuji G."/>
            <person name="Burki F."/>
            <person name="Gruber A."/>
            <person name="Irimia M."/>
            <person name="Maruyama S."/>
            <person name="Arias M.C."/>
            <person name="Ball S.G."/>
            <person name="Gile G.H."/>
            <person name="Hirakawa Y."/>
            <person name="Hopkins J.F."/>
            <person name="Kuo A."/>
            <person name="Rensing S.A."/>
            <person name="Schmutz J."/>
            <person name="Symeonidi A."/>
            <person name="Elias M."/>
            <person name="Eveleigh R.J."/>
            <person name="Herman E.K."/>
            <person name="Klute M.J."/>
            <person name="Nakayama T."/>
            <person name="Obornik M."/>
            <person name="Reyes-Prieto A."/>
            <person name="Armbrust E.V."/>
            <person name="Aves S.J."/>
            <person name="Beiko R.G."/>
            <person name="Coutinho P."/>
            <person name="Dacks J.B."/>
            <person name="Durnford D.G."/>
            <person name="Fast N.M."/>
            <person name="Green B.R."/>
            <person name="Grisdale C.J."/>
            <person name="Hempel F."/>
            <person name="Henrissat B."/>
            <person name="Hoppner M.P."/>
            <person name="Ishida K."/>
            <person name="Kim E."/>
            <person name="Koreny L."/>
            <person name="Kroth P.G."/>
            <person name="Liu Y."/>
            <person name="Malik S.B."/>
            <person name="Maier U.G."/>
            <person name="McRose D."/>
            <person name="Mock T."/>
            <person name="Neilson J.A."/>
            <person name="Onodera N.T."/>
            <person name="Poole A.M."/>
            <person name="Pritham E.J."/>
            <person name="Richards T.A."/>
            <person name="Rocap G."/>
            <person name="Roy S.W."/>
            <person name="Sarai C."/>
            <person name="Schaack S."/>
            <person name="Shirato S."/>
            <person name="Slamovits C.H."/>
            <person name="Spencer D.F."/>
            <person name="Suzuki S."/>
            <person name="Worden A.Z."/>
            <person name="Zauner S."/>
            <person name="Barry K."/>
            <person name="Bell C."/>
            <person name="Bharti A.K."/>
            <person name="Crow J.A."/>
            <person name="Grimwood J."/>
            <person name="Kramer R."/>
            <person name="Lindquist E."/>
            <person name="Lucas S."/>
            <person name="Salamov A."/>
            <person name="McFadden G.I."/>
            <person name="Lane C.E."/>
            <person name="Keeling P.J."/>
            <person name="Gray M.W."/>
            <person name="Grigoriev I.V."/>
            <person name="Archibald J.M."/>
        </authorList>
    </citation>
    <scope>NUCLEOTIDE SEQUENCE</scope>
    <source>
        <strain evidence="8 10">CCMP2712</strain>
    </source>
</reference>
<accession>L1K4H1</accession>
<dbReference type="Pfam" id="PF00447">
    <property type="entry name" value="HSF_DNA-bind"/>
    <property type="match status" value="1"/>
</dbReference>
<dbReference type="PANTHER" id="PTHR10015:SF427">
    <property type="entry name" value="HEAT SHOCK FACTOR PROTEIN"/>
    <property type="match status" value="1"/>
</dbReference>
<dbReference type="PaxDb" id="55529-EKX55350"/>
<dbReference type="RefSeq" id="XP_005842330.1">
    <property type="nucleotide sequence ID" value="XM_005842273.1"/>
</dbReference>
<evidence type="ECO:0000256" key="2">
    <source>
        <dbReference type="ARBA" id="ARBA00023015"/>
    </source>
</evidence>
<evidence type="ECO:0000256" key="4">
    <source>
        <dbReference type="ARBA" id="ARBA00023163"/>
    </source>
</evidence>
<sequence>PSFIGKLAMMLDDQTAAPYVAWSSTGDSIIVINPSLFATQVLPRYFKHSNFASFVRQLNLYGFHKTSQESETCEFAHPMF</sequence>
<dbReference type="PANTHER" id="PTHR10015">
    <property type="entry name" value="HEAT SHOCK TRANSCRIPTION FACTOR"/>
    <property type="match status" value="1"/>
</dbReference>
<dbReference type="eggNOG" id="KOG0627">
    <property type="taxonomic scope" value="Eukaryota"/>
</dbReference>
<dbReference type="Proteomes" id="UP000011087">
    <property type="component" value="Unassembled WGS sequence"/>
</dbReference>
<dbReference type="SMART" id="SM00415">
    <property type="entry name" value="HSF"/>
    <property type="match status" value="1"/>
</dbReference>
<keyword evidence="10" id="KW-1185">Reference proteome</keyword>
<dbReference type="KEGG" id="gtt:GUITHDRAFT_54513"/>
<name>L1K4H1_GUITC</name>
<dbReference type="PRINTS" id="PR00056">
    <property type="entry name" value="HSFDOMAIN"/>
</dbReference>
<evidence type="ECO:0000313" key="10">
    <source>
        <dbReference type="Proteomes" id="UP000011087"/>
    </source>
</evidence>
<dbReference type="OrthoDB" id="60033at2759"/>
<evidence type="ECO:0000256" key="6">
    <source>
        <dbReference type="RuleBase" id="RU004020"/>
    </source>
</evidence>
<evidence type="ECO:0000259" key="7">
    <source>
        <dbReference type="SMART" id="SM00415"/>
    </source>
</evidence>
<protein>
    <recommendedName>
        <fullName evidence="7">HSF-type DNA-binding domain-containing protein</fullName>
    </recommendedName>
</protein>
<evidence type="ECO:0000313" key="8">
    <source>
        <dbReference type="EMBL" id="EKX55350.1"/>
    </source>
</evidence>
<keyword evidence="5" id="KW-0539">Nucleus</keyword>
<evidence type="ECO:0000313" key="9">
    <source>
        <dbReference type="EnsemblProtists" id="EKX55350"/>
    </source>
</evidence>
<keyword evidence="4" id="KW-0804">Transcription</keyword>
<feature type="domain" description="HSF-type DNA-binding" evidence="7">
    <location>
        <begin position="1"/>
        <end position="80"/>
    </location>
</feature>
<dbReference type="GeneID" id="17312062"/>
<dbReference type="GO" id="GO:0043565">
    <property type="term" value="F:sequence-specific DNA binding"/>
    <property type="evidence" value="ECO:0007669"/>
    <property type="project" value="InterPro"/>
</dbReference>
<keyword evidence="2" id="KW-0805">Transcription regulation</keyword>
<dbReference type="EMBL" id="JH992965">
    <property type="protein sequence ID" value="EKX55350.1"/>
    <property type="molecule type" value="Genomic_DNA"/>
</dbReference>
<organism evidence="8">
    <name type="scientific">Guillardia theta (strain CCMP2712)</name>
    <name type="common">Cryptophyte</name>
    <dbReference type="NCBI Taxonomy" id="905079"/>
    <lineage>
        <taxon>Eukaryota</taxon>
        <taxon>Cryptophyceae</taxon>
        <taxon>Pyrenomonadales</taxon>
        <taxon>Geminigeraceae</taxon>
        <taxon>Guillardia</taxon>
    </lineage>
</organism>
<evidence type="ECO:0000256" key="3">
    <source>
        <dbReference type="ARBA" id="ARBA00023125"/>
    </source>
</evidence>
<dbReference type="SUPFAM" id="SSF46785">
    <property type="entry name" value="Winged helix' DNA-binding domain"/>
    <property type="match status" value="1"/>
</dbReference>
<proteinExistence type="inferred from homology"/>
<dbReference type="InterPro" id="IPR036388">
    <property type="entry name" value="WH-like_DNA-bd_sf"/>
</dbReference>
<dbReference type="GO" id="GO:0003700">
    <property type="term" value="F:DNA-binding transcription factor activity"/>
    <property type="evidence" value="ECO:0007669"/>
    <property type="project" value="InterPro"/>
</dbReference>
<reference evidence="9" key="3">
    <citation type="submission" date="2015-06" db="UniProtKB">
        <authorList>
            <consortium name="EnsemblProtists"/>
        </authorList>
    </citation>
    <scope>IDENTIFICATION</scope>
</reference>
<dbReference type="InterPro" id="IPR000232">
    <property type="entry name" value="HSF_DNA-bd"/>
</dbReference>
<dbReference type="Gene3D" id="1.10.10.10">
    <property type="entry name" value="Winged helix-like DNA-binding domain superfamily/Winged helix DNA-binding domain"/>
    <property type="match status" value="1"/>
</dbReference>